<reference evidence="5 6" key="1">
    <citation type="submission" date="2017-04" db="EMBL/GenBank/DDBJ databases">
        <title>Draft genome sequence of Marssonina coronaria NL1: causal agent of apple blotch.</title>
        <authorList>
            <person name="Cheng Q."/>
        </authorList>
    </citation>
    <scope>NUCLEOTIDE SEQUENCE [LARGE SCALE GENOMIC DNA]</scope>
    <source>
        <strain evidence="5 6">NL1</strain>
    </source>
</reference>
<dbReference type="InterPro" id="IPR005511">
    <property type="entry name" value="SMP-30"/>
</dbReference>
<evidence type="ECO:0000313" key="5">
    <source>
        <dbReference type="EMBL" id="OWO99844.1"/>
    </source>
</evidence>
<sequence length="309" mass="34149">MPTPFQRWAVTEPYLDLRCALGEAPYFEQSRNRLRFVDIIKKRLHTIDLAAGPASLETLQLDMPVGVTADIEGIDPSRKILVGGKSGVYVLDRETGGCELLKRFYDGEEKDERLRSNDGAVDPQGRLWIGTMNDFWVGEPQAEGALFCFGSDTSGSGTSRKTIRSSLTIPNGIGWSRDGKTLYFTHSTEKRIMAFGFDGAAGELSNERVFYQHHGEGDPDGFKMDVEGNIWQAVYGESRVLKISPGGELVGEITYPTKCITCPAFVGTELWVTSADDHDETKPYAGAVFKVDVGVAGWPDFKFKLTKDQ</sequence>
<comment type="similarity">
    <text evidence="1">Belongs to the SMP-30/CGR1 family.</text>
</comment>
<comment type="cofactor">
    <cofactor evidence="3">
        <name>Zn(2+)</name>
        <dbReference type="ChEBI" id="CHEBI:29105"/>
    </cofactor>
    <text evidence="3">Binds 1 divalent metal cation per subunit.</text>
</comment>
<feature type="binding site" evidence="3">
    <location>
        <position position="171"/>
    </location>
    <ligand>
        <name>a divalent metal cation</name>
        <dbReference type="ChEBI" id="CHEBI:60240"/>
    </ligand>
</feature>
<dbReference type="InParanoid" id="A0A218YXQ0"/>
<dbReference type="SUPFAM" id="SSF63829">
    <property type="entry name" value="Calcium-dependent phosphotriesterase"/>
    <property type="match status" value="1"/>
</dbReference>
<dbReference type="InterPro" id="IPR013658">
    <property type="entry name" value="SGL"/>
</dbReference>
<evidence type="ECO:0000256" key="1">
    <source>
        <dbReference type="ARBA" id="ARBA00008853"/>
    </source>
</evidence>
<gene>
    <name evidence="5" type="ORF">B2J93_6899</name>
</gene>
<feature type="domain" description="SMP-30/Gluconolactonase/LRE-like region" evidence="4">
    <location>
        <begin position="21"/>
        <end position="275"/>
    </location>
</feature>
<accession>A0A218YXQ0</accession>
<dbReference type="Pfam" id="PF08450">
    <property type="entry name" value="SGL"/>
    <property type="match status" value="1"/>
</dbReference>
<dbReference type="EMBL" id="MZNU01000342">
    <property type="protein sequence ID" value="OWO99844.1"/>
    <property type="molecule type" value="Genomic_DNA"/>
</dbReference>
<evidence type="ECO:0000259" key="4">
    <source>
        <dbReference type="Pfam" id="PF08450"/>
    </source>
</evidence>
<dbReference type="PANTHER" id="PTHR10907:SF47">
    <property type="entry name" value="REGUCALCIN"/>
    <property type="match status" value="1"/>
</dbReference>
<feature type="binding site" evidence="3">
    <location>
        <position position="115"/>
    </location>
    <ligand>
        <name>substrate</name>
    </ligand>
</feature>
<dbReference type="OrthoDB" id="423498at2759"/>
<dbReference type="PANTHER" id="PTHR10907">
    <property type="entry name" value="REGUCALCIN"/>
    <property type="match status" value="1"/>
</dbReference>
<comment type="caution">
    <text evidence="5">The sequence shown here is derived from an EMBL/GenBank/DDBJ whole genome shotgun (WGS) entry which is preliminary data.</text>
</comment>
<evidence type="ECO:0000256" key="3">
    <source>
        <dbReference type="PIRSR" id="PIRSR605511-2"/>
    </source>
</evidence>
<protein>
    <recommendedName>
        <fullName evidence="4">SMP-30/Gluconolactonase/LRE-like region domain-containing protein</fullName>
    </recommendedName>
</protein>
<keyword evidence="6" id="KW-1185">Reference proteome</keyword>
<feature type="binding site" evidence="3">
    <location>
        <position position="23"/>
    </location>
    <ligand>
        <name>a divalent metal cation</name>
        <dbReference type="ChEBI" id="CHEBI:60240"/>
    </ligand>
</feature>
<feature type="binding site" evidence="3">
    <location>
        <position position="220"/>
    </location>
    <ligand>
        <name>a divalent metal cation</name>
        <dbReference type="ChEBI" id="CHEBI:60240"/>
    </ligand>
</feature>
<proteinExistence type="inferred from homology"/>
<feature type="active site" description="Proton donor/acceptor" evidence="2">
    <location>
        <position position="220"/>
    </location>
</feature>
<keyword evidence="3" id="KW-0479">Metal-binding</keyword>
<dbReference type="PRINTS" id="PR01790">
    <property type="entry name" value="SMP30FAMILY"/>
</dbReference>
<organism evidence="5 6">
    <name type="scientific">Diplocarpon coronariae</name>
    <dbReference type="NCBI Taxonomy" id="2795749"/>
    <lineage>
        <taxon>Eukaryota</taxon>
        <taxon>Fungi</taxon>
        <taxon>Dikarya</taxon>
        <taxon>Ascomycota</taxon>
        <taxon>Pezizomycotina</taxon>
        <taxon>Leotiomycetes</taxon>
        <taxon>Helotiales</taxon>
        <taxon>Drepanopezizaceae</taxon>
        <taxon>Diplocarpon</taxon>
    </lineage>
</organism>
<dbReference type="FunCoup" id="A0A218YXQ0">
    <property type="interactions" value="32"/>
</dbReference>
<dbReference type="Gene3D" id="2.120.10.30">
    <property type="entry name" value="TolB, C-terminal domain"/>
    <property type="match status" value="1"/>
</dbReference>
<dbReference type="GO" id="GO:0004341">
    <property type="term" value="F:gluconolactonase activity"/>
    <property type="evidence" value="ECO:0007669"/>
    <property type="project" value="TreeGrafter"/>
</dbReference>
<dbReference type="InterPro" id="IPR011042">
    <property type="entry name" value="6-blade_b-propeller_TolB-like"/>
</dbReference>
<keyword evidence="3" id="KW-0862">Zinc</keyword>
<dbReference type="STRING" id="503106.A0A218YXQ0"/>
<name>A0A218YXQ0_9HELO</name>
<evidence type="ECO:0000256" key="2">
    <source>
        <dbReference type="PIRSR" id="PIRSR605511-1"/>
    </source>
</evidence>
<dbReference type="Proteomes" id="UP000242519">
    <property type="component" value="Unassembled WGS sequence"/>
</dbReference>
<dbReference type="AlphaFoldDB" id="A0A218YXQ0"/>
<dbReference type="GO" id="GO:0005509">
    <property type="term" value="F:calcium ion binding"/>
    <property type="evidence" value="ECO:0007669"/>
    <property type="project" value="TreeGrafter"/>
</dbReference>
<feature type="binding site" evidence="3">
    <location>
        <position position="117"/>
    </location>
    <ligand>
        <name>substrate</name>
    </ligand>
</feature>
<evidence type="ECO:0000313" key="6">
    <source>
        <dbReference type="Proteomes" id="UP000242519"/>
    </source>
</evidence>